<reference evidence="14" key="1">
    <citation type="journal article" date="2019" name="Int. J. Syst. Evol. Microbiol.">
        <title>The Global Catalogue of Microorganisms (GCM) 10K type strain sequencing project: providing services to taxonomists for standard genome sequencing and annotation.</title>
        <authorList>
            <consortium name="The Broad Institute Genomics Platform"/>
            <consortium name="The Broad Institute Genome Sequencing Center for Infectious Disease"/>
            <person name="Wu L."/>
            <person name="Ma J."/>
        </authorList>
    </citation>
    <scope>NUCLEOTIDE SEQUENCE [LARGE SCALE GENOMIC DNA]</scope>
    <source>
        <strain evidence="14">CGMCC 1.3240</strain>
    </source>
</reference>
<dbReference type="NCBIfam" id="NF006938">
    <property type="entry name" value="PRK09420.1"/>
    <property type="match status" value="1"/>
</dbReference>
<dbReference type="PROSITE" id="PS00786">
    <property type="entry name" value="5_NUCLEOTIDASE_2"/>
    <property type="match status" value="2"/>
</dbReference>
<evidence type="ECO:0000313" key="14">
    <source>
        <dbReference type="Proteomes" id="UP001596047"/>
    </source>
</evidence>
<evidence type="ECO:0000256" key="10">
    <source>
        <dbReference type="SAM" id="SignalP"/>
    </source>
</evidence>
<dbReference type="RefSeq" id="WP_379191869.1">
    <property type="nucleotide sequence ID" value="NZ_JBHSOW010000118.1"/>
</dbReference>
<evidence type="ECO:0000259" key="11">
    <source>
        <dbReference type="Pfam" id="PF00149"/>
    </source>
</evidence>
<keyword evidence="5" id="KW-0479">Metal-binding</keyword>
<dbReference type="Pfam" id="PF00149">
    <property type="entry name" value="Metallophos"/>
    <property type="match status" value="2"/>
</dbReference>
<dbReference type="SUPFAM" id="SSF55816">
    <property type="entry name" value="5'-nucleotidase (syn. UDP-sugar hydrolase), C-terminal domain"/>
    <property type="match status" value="2"/>
</dbReference>
<protein>
    <submittedName>
        <fullName evidence="13">Bifunctional 2',3'-cyclic-nucleotide 2'-phosphodiesterase/3'-nucleotidase</fullName>
    </submittedName>
</protein>
<accession>A0ABW0W6A9</accession>
<proteinExistence type="predicted"/>
<dbReference type="InterPro" id="IPR006179">
    <property type="entry name" value="5_nucleotidase/apyrase"/>
</dbReference>
<evidence type="ECO:0000259" key="12">
    <source>
        <dbReference type="Pfam" id="PF02872"/>
    </source>
</evidence>
<dbReference type="InterPro" id="IPR006146">
    <property type="entry name" value="5'-Nucleotdase_CS"/>
</dbReference>
<name>A0ABW0W6A9_9BACL</name>
<dbReference type="Gene3D" id="3.60.21.10">
    <property type="match status" value="2"/>
</dbReference>
<comment type="cofactor">
    <cofactor evidence="3">
        <name>a divalent metal cation</name>
        <dbReference type="ChEBI" id="CHEBI:60240"/>
    </cofactor>
</comment>
<keyword evidence="6 10" id="KW-0732">Signal</keyword>
<feature type="domain" description="5'-Nucleotidase C-terminal" evidence="12">
    <location>
        <begin position="577"/>
        <end position="713"/>
    </location>
</feature>
<evidence type="ECO:0000256" key="1">
    <source>
        <dbReference type="ARBA" id="ARBA00000527"/>
    </source>
</evidence>
<sequence>MKSKVTASVRKLAASSLAVSLVSAQLVTGIVHAEESAKQSSKVTQVQTLAAEPVPAHPFVISSPVLDTDSGIAASVEVTPVGTHDGQETVIFELMNGTTPSGIVAIQEDITSKRKITAHFNTAGSDASVKVFVVDSYSGKLTDVGTSLADPLTISSSNLLKLRIMETTDVHTNLMNYDYYQDKQVDTVGLVKTAALVKQARAEAKNALLFDNGDLIQGTPLGTYMAKINKLEAAGAVHPVYKAMNLMGYDAATLGNHEFNYGLDFLDKTLAGAGFPYVNANVYVDDHDSNPDNDKNKYTPYKILSRNFKDEQGREQTVKIGVLGLVAPQITTWDKDNLAGKVITKDIAATAAKMVPLMKADGADIIIALTHSGFDGSAEADTLAENAVLPLSEVPGIDAITFSHTHKVFPAANVTALDALFKDSEGKPLPGVDNDKGTINGVAAVQAGFGGANLGIIDLTLTKDSGKWKVVNSQSATKAIYDTVNKKSLVDADPTIAAAVQAEHKATIDYANEPIGQTESPIYSYFALVKDDPSVQIVTTAQKWYVQDYVNKNLPAYKDLPILSVGAPFKAGRNGPTEYTDIKTGPIAIKSASDLYLYDNTLKAVKIKGSVVKEWLEMSAGAFNQINPAAAEEQSLLNPKFAVYNFDVIDGVQYQIDVTKPSKYDESGKLIHADASRIINLTYNGAPIDLNQDFIVVTNNYRAGGGGNFPGVKGSELVVDSPDENRQVLMNYIMEQKTINPTADNNWSIAPIQGNANVTFTSSPAGAGMLTESSNINYLDKTNDKGFGIYSIDLHGTTDPNAPVNVQILGINDFHGQLDTTSNFGAGNVGGAAYLAAYLKQERAANPNTLLVHAGDSVGASAPVSSLERDKPTLEFLNLLHFDVGTLGNHEFDQGVPALLAQVKGGPDPIKPSIVHNKSSFPIINANVVSATYAYDQTTVTDSVYKNILPPYTVKEIGGVKVGFIGLATNATPSKVSPSALAGVKFIDQAPAVNAAAAELKAQGVKTIVVLAHDPASVDRTTGLPYGEAVDLANAIDDEVDVIFAGDNHAKVNVTVDNKLIVEAYSYGTAYADVDLAIDPKTGDVIGKQARIVDVKQDGVTPDAEIAALVKHYQDLHPELTQPVGTTDGTVTRMDAYTKESSLGNLIADAMRDAMDADFAFMNPGGIRADLPSGDVNFGDLAKIQPFGNALVKMELTGAQIKILLQQQWGAVPSDTKTLQISGLKYTADFSKPKETRVTVLTKSDGTPIEDGTTYTAVVNNFMAAGGDNYKVLIEGRNQIVGPTDLDVFYDYILATFNHGAIIEPIQGRITNLNLPSAP</sequence>
<evidence type="ECO:0000256" key="2">
    <source>
        <dbReference type="ARBA" id="ARBA00001730"/>
    </source>
</evidence>
<feature type="domain" description="5'-Nucleotidase C-terminal" evidence="12">
    <location>
        <begin position="1124"/>
        <end position="1273"/>
    </location>
</feature>
<dbReference type="InterPro" id="IPR041827">
    <property type="entry name" value="CpdB_N"/>
</dbReference>
<dbReference type="InterPro" id="IPR004843">
    <property type="entry name" value="Calcineurin-like_PHP"/>
</dbReference>
<evidence type="ECO:0000256" key="4">
    <source>
        <dbReference type="ARBA" id="ARBA00004196"/>
    </source>
</evidence>
<comment type="caution">
    <text evidence="13">The sequence shown here is derived from an EMBL/GenBank/DDBJ whole genome shotgun (WGS) entry which is preliminary data.</text>
</comment>
<dbReference type="Proteomes" id="UP001596047">
    <property type="component" value="Unassembled WGS sequence"/>
</dbReference>
<dbReference type="PANTHER" id="PTHR11575:SF24">
    <property type="entry name" value="5'-NUCLEOTIDASE"/>
    <property type="match status" value="1"/>
</dbReference>
<dbReference type="PRINTS" id="PR01607">
    <property type="entry name" value="APYRASEFAMLY"/>
</dbReference>
<dbReference type="CDD" id="cd07410">
    <property type="entry name" value="MPP_CpdB_N"/>
    <property type="match status" value="1"/>
</dbReference>
<feature type="signal peptide" evidence="10">
    <location>
        <begin position="1"/>
        <end position="33"/>
    </location>
</feature>
<feature type="domain" description="Calcineurin-like phosphoesterase" evidence="11">
    <location>
        <begin position="162"/>
        <end position="407"/>
    </location>
</feature>
<keyword evidence="7" id="KW-0547">Nucleotide-binding</keyword>
<dbReference type="PANTHER" id="PTHR11575">
    <property type="entry name" value="5'-NUCLEOTIDASE-RELATED"/>
    <property type="match status" value="1"/>
</dbReference>
<evidence type="ECO:0000256" key="5">
    <source>
        <dbReference type="ARBA" id="ARBA00022723"/>
    </source>
</evidence>
<dbReference type="InterPro" id="IPR029052">
    <property type="entry name" value="Metallo-depent_PP-like"/>
</dbReference>
<evidence type="ECO:0000256" key="8">
    <source>
        <dbReference type="ARBA" id="ARBA00022801"/>
    </source>
</evidence>
<dbReference type="Gene3D" id="3.90.780.10">
    <property type="entry name" value="5'-Nucleotidase, C-terminal domain"/>
    <property type="match status" value="2"/>
</dbReference>
<dbReference type="SUPFAM" id="SSF56300">
    <property type="entry name" value="Metallo-dependent phosphatases"/>
    <property type="match status" value="2"/>
</dbReference>
<gene>
    <name evidence="13" type="ORF">ACFPYJ_29690</name>
</gene>
<evidence type="ECO:0000256" key="9">
    <source>
        <dbReference type="ARBA" id="ARBA00023268"/>
    </source>
</evidence>
<keyword evidence="8" id="KW-0378">Hydrolase</keyword>
<dbReference type="InterPro" id="IPR008334">
    <property type="entry name" value="5'-Nucleotdase_C"/>
</dbReference>
<evidence type="ECO:0000313" key="13">
    <source>
        <dbReference type="EMBL" id="MFC5653213.1"/>
    </source>
</evidence>
<feature type="domain" description="Calcineurin-like phosphoesterase" evidence="11">
    <location>
        <begin position="808"/>
        <end position="1050"/>
    </location>
</feature>
<dbReference type="InterPro" id="IPR036907">
    <property type="entry name" value="5'-Nucleotdase_C_sf"/>
</dbReference>
<keyword evidence="14" id="KW-1185">Reference proteome</keyword>
<evidence type="ECO:0000256" key="6">
    <source>
        <dbReference type="ARBA" id="ARBA00022729"/>
    </source>
</evidence>
<comment type="subcellular location">
    <subcellularLocation>
        <location evidence="4">Cell envelope</location>
    </subcellularLocation>
</comment>
<evidence type="ECO:0000256" key="7">
    <source>
        <dbReference type="ARBA" id="ARBA00022741"/>
    </source>
</evidence>
<evidence type="ECO:0000256" key="3">
    <source>
        <dbReference type="ARBA" id="ARBA00001968"/>
    </source>
</evidence>
<comment type="catalytic activity">
    <reaction evidence="2">
        <text>a nucleoside 2',3'-cyclic phosphate + H2O = a nucleoside 3'-phosphate + H(+)</text>
        <dbReference type="Rhea" id="RHEA:19621"/>
        <dbReference type="ChEBI" id="CHEBI:15377"/>
        <dbReference type="ChEBI" id="CHEBI:15378"/>
        <dbReference type="ChEBI" id="CHEBI:66949"/>
        <dbReference type="ChEBI" id="CHEBI:66954"/>
        <dbReference type="EC" id="3.1.4.16"/>
    </reaction>
</comment>
<keyword evidence="9" id="KW-0511">Multifunctional enzyme</keyword>
<feature type="chain" id="PRO_5047186128" evidence="10">
    <location>
        <begin position="34"/>
        <end position="1319"/>
    </location>
</feature>
<dbReference type="EMBL" id="JBHSOW010000118">
    <property type="protein sequence ID" value="MFC5653213.1"/>
    <property type="molecule type" value="Genomic_DNA"/>
</dbReference>
<dbReference type="Pfam" id="PF02872">
    <property type="entry name" value="5_nucleotid_C"/>
    <property type="match status" value="2"/>
</dbReference>
<organism evidence="13 14">
    <name type="scientific">Paenibacillus solisilvae</name>
    <dbReference type="NCBI Taxonomy" id="2486751"/>
    <lineage>
        <taxon>Bacteria</taxon>
        <taxon>Bacillati</taxon>
        <taxon>Bacillota</taxon>
        <taxon>Bacilli</taxon>
        <taxon>Bacillales</taxon>
        <taxon>Paenibacillaceae</taxon>
        <taxon>Paenibacillus</taxon>
    </lineage>
</organism>
<comment type="catalytic activity">
    <reaction evidence="1">
        <text>a ribonucleoside 3'-phosphate + H2O = a ribonucleoside + phosphate</text>
        <dbReference type="Rhea" id="RHEA:10144"/>
        <dbReference type="ChEBI" id="CHEBI:13197"/>
        <dbReference type="ChEBI" id="CHEBI:15377"/>
        <dbReference type="ChEBI" id="CHEBI:18254"/>
        <dbReference type="ChEBI" id="CHEBI:43474"/>
        <dbReference type="EC" id="3.1.3.6"/>
    </reaction>
</comment>